<reference evidence="1 2" key="1">
    <citation type="submission" date="2019-04" db="EMBL/GenBank/DDBJ databases">
        <title>Draft, Whole-Genome Sequence of the Anthracene-degrading Mycobacterium frederiksbergense LB501T, Isolated from a Polycyclic Aromatic Hydrocarbon (PAH)-Contaminated Soil.</title>
        <authorList>
            <person name="Augelletti F."/>
        </authorList>
    </citation>
    <scope>NUCLEOTIDE SEQUENCE [LARGE SCALE GENOMIC DNA]</scope>
    <source>
        <strain evidence="1 2">LB 501T</strain>
    </source>
</reference>
<sequence length="108" mass="12179">MTQTMYVFLWAHPGMEQALSDYEDAVLRLVTEHGGSVVHRAWTDGAEGRPLEIQLFEWASAAAMDRYMADPRRTALSDDRERAIARTEIVPVYTCLPSTYERAAADNS</sequence>
<protein>
    <recommendedName>
        <fullName evidence="3">ABM domain-containing protein</fullName>
    </recommendedName>
</protein>
<dbReference type="RefSeq" id="WP_168144819.1">
    <property type="nucleotide sequence ID" value="NZ_CP038799.1"/>
</dbReference>
<dbReference type="InterPro" id="IPR011008">
    <property type="entry name" value="Dimeric_a/b-barrel"/>
</dbReference>
<keyword evidence="2" id="KW-1185">Reference proteome</keyword>
<dbReference type="Proteomes" id="UP000501849">
    <property type="component" value="Chromosome"/>
</dbReference>
<dbReference type="AlphaFoldDB" id="A0A6H0SBE7"/>
<dbReference type="Gene3D" id="3.30.70.100">
    <property type="match status" value="1"/>
</dbReference>
<evidence type="ECO:0000313" key="1">
    <source>
        <dbReference type="EMBL" id="QIV84490.1"/>
    </source>
</evidence>
<organism evidence="1 2">
    <name type="scientific">Mycolicibacterium frederiksbergense</name>
    <dbReference type="NCBI Taxonomy" id="117567"/>
    <lineage>
        <taxon>Bacteria</taxon>
        <taxon>Bacillati</taxon>
        <taxon>Actinomycetota</taxon>
        <taxon>Actinomycetes</taxon>
        <taxon>Mycobacteriales</taxon>
        <taxon>Mycobacteriaceae</taxon>
        <taxon>Mycolicibacterium</taxon>
    </lineage>
</organism>
<dbReference type="EMBL" id="CP038799">
    <property type="protein sequence ID" value="QIV84490.1"/>
    <property type="molecule type" value="Genomic_DNA"/>
</dbReference>
<evidence type="ECO:0000313" key="2">
    <source>
        <dbReference type="Proteomes" id="UP000501849"/>
    </source>
</evidence>
<accession>A0A6H0SBE7</accession>
<name>A0A6H0SBE7_9MYCO</name>
<proteinExistence type="predicted"/>
<dbReference type="KEGG" id="mfre:EXE63_29120"/>
<evidence type="ECO:0008006" key="3">
    <source>
        <dbReference type="Google" id="ProtNLM"/>
    </source>
</evidence>
<dbReference type="SUPFAM" id="SSF54909">
    <property type="entry name" value="Dimeric alpha+beta barrel"/>
    <property type="match status" value="1"/>
</dbReference>
<gene>
    <name evidence="1" type="ORF">EXE63_29120</name>
</gene>